<dbReference type="PANTHER" id="PTHR43312">
    <property type="entry name" value="D-THREO-ALDOSE 1-DEHYDROGENASE"/>
    <property type="match status" value="1"/>
</dbReference>
<comment type="caution">
    <text evidence="2">The sequence shown here is derived from an EMBL/GenBank/DDBJ whole genome shotgun (WGS) entry which is preliminary data.</text>
</comment>
<sequence>MPYGIANQLGQPDESVAGRILDAAMEGGITCLDTASVYGSSEQILGTYFEQQARSAHIITKIHLTVDHETTITHVEEQIEASVQRSMERLQTSCIPAVLLHRPNVLGMFGDKVTELLRKQVKRGNIGTVGASLLSYEAQEFAANWQQLQDDFYEIIQLPINVMDRRMFANGAFDRLRNANKKLFARSIYLQGLFFLQPTELKGNLQVADRWLTLLRTCADQEGMTVPELAFSYIHHMPGIASIVFGAETPKQVEDNIALLATPAISERTLQVLETAFSEVPELVISPSMWAV</sequence>
<dbReference type="Pfam" id="PF00248">
    <property type="entry name" value="Aldo_ket_red"/>
    <property type="match status" value="1"/>
</dbReference>
<accession>A0ABU1NSM3</accession>
<protein>
    <submittedName>
        <fullName evidence="2">Aryl-alcohol dehydrogenase-like predicted oxidoreductase</fullName>
    </submittedName>
</protein>
<evidence type="ECO:0000259" key="1">
    <source>
        <dbReference type="Pfam" id="PF00248"/>
    </source>
</evidence>
<dbReference type="CDD" id="cd19097">
    <property type="entry name" value="AKR_unchar"/>
    <property type="match status" value="1"/>
</dbReference>
<dbReference type="SUPFAM" id="SSF51430">
    <property type="entry name" value="NAD(P)-linked oxidoreductase"/>
    <property type="match status" value="1"/>
</dbReference>
<dbReference type="EMBL" id="JAVDSB010000002">
    <property type="protein sequence ID" value="MDR6550480.1"/>
    <property type="molecule type" value="Genomic_DNA"/>
</dbReference>
<evidence type="ECO:0000313" key="2">
    <source>
        <dbReference type="EMBL" id="MDR6550480.1"/>
    </source>
</evidence>
<dbReference type="InterPro" id="IPR053135">
    <property type="entry name" value="AKR2_Oxidoreductase"/>
</dbReference>
<keyword evidence="3" id="KW-1185">Reference proteome</keyword>
<dbReference type="Proteomes" id="UP001267290">
    <property type="component" value="Unassembled WGS sequence"/>
</dbReference>
<proteinExistence type="predicted"/>
<dbReference type="InterPro" id="IPR036812">
    <property type="entry name" value="NAD(P)_OxRdtase_dom_sf"/>
</dbReference>
<dbReference type="PANTHER" id="PTHR43312:SF1">
    <property type="entry name" value="NADP-DEPENDENT OXIDOREDUCTASE DOMAIN-CONTAINING PROTEIN"/>
    <property type="match status" value="1"/>
</dbReference>
<name>A0ABU1NSM3_9BACL</name>
<reference evidence="2 3" key="1">
    <citation type="submission" date="2023-07" db="EMBL/GenBank/DDBJ databases">
        <title>Sorghum-associated microbial communities from plants grown in Nebraska, USA.</title>
        <authorList>
            <person name="Schachtman D."/>
        </authorList>
    </citation>
    <scope>NUCLEOTIDE SEQUENCE [LARGE SCALE GENOMIC DNA]</scope>
    <source>
        <strain evidence="2 3">CC258</strain>
    </source>
</reference>
<feature type="domain" description="NADP-dependent oxidoreductase" evidence="1">
    <location>
        <begin position="9"/>
        <end position="267"/>
    </location>
</feature>
<gene>
    <name evidence="2" type="ORF">J2736_001667</name>
</gene>
<dbReference type="Gene3D" id="3.20.20.100">
    <property type="entry name" value="NADP-dependent oxidoreductase domain"/>
    <property type="match status" value="1"/>
</dbReference>
<dbReference type="InterPro" id="IPR023210">
    <property type="entry name" value="NADP_OxRdtase_dom"/>
</dbReference>
<evidence type="ECO:0000313" key="3">
    <source>
        <dbReference type="Proteomes" id="UP001267290"/>
    </source>
</evidence>
<organism evidence="2 3">
    <name type="scientific">Paenibacillus qinlingensis</name>
    <dbReference type="NCBI Taxonomy" id="1837343"/>
    <lineage>
        <taxon>Bacteria</taxon>
        <taxon>Bacillati</taxon>
        <taxon>Bacillota</taxon>
        <taxon>Bacilli</taxon>
        <taxon>Bacillales</taxon>
        <taxon>Paenibacillaceae</taxon>
        <taxon>Paenibacillus</taxon>
    </lineage>
</organism>